<dbReference type="RefSeq" id="XP_020049316.1">
    <property type="nucleotide sequence ID" value="XM_020189579.1"/>
</dbReference>
<dbReference type="Pfam" id="PF24584">
    <property type="entry name" value="Ig_CYK3_C"/>
    <property type="match status" value="1"/>
</dbReference>
<reference evidence="3" key="1">
    <citation type="submission" date="2016-05" db="EMBL/GenBank/DDBJ databases">
        <title>Comparative genomics of biotechnologically important yeasts.</title>
        <authorList>
            <consortium name="DOE Joint Genome Institute"/>
            <person name="Riley R."/>
            <person name="Haridas S."/>
            <person name="Wolfe K.H."/>
            <person name="Lopes M.R."/>
            <person name="Hittinger C.T."/>
            <person name="Goker M."/>
            <person name="Salamov A."/>
            <person name="Wisecaver J."/>
            <person name="Long T.M."/>
            <person name="Aerts A.L."/>
            <person name="Barry K."/>
            <person name="Choi C."/>
            <person name="Clum A."/>
            <person name="Coughlan A.Y."/>
            <person name="Deshpande S."/>
            <person name="Douglass A.P."/>
            <person name="Hanson S.J."/>
            <person name="Klenk H.-P."/>
            <person name="Labutti K."/>
            <person name="Lapidus A."/>
            <person name="Lindquist E."/>
            <person name="Lipzen A."/>
            <person name="Meier-Kolthoff J.P."/>
            <person name="Ohm R.A."/>
            <person name="Otillar R.P."/>
            <person name="Pangilinan J."/>
            <person name="Peng Y."/>
            <person name="Rokas A."/>
            <person name="Rosa C.A."/>
            <person name="Scheuner C."/>
            <person name="Sibirny A.A."/>
            <person name="Slot J.C."/>
            <person name="Stielow J.B."/>
            <person name="Sun H."/>
            <person name="Kurtzman C.P."/>
            <person name="Blackwell M."/>
            <person name="Grigoriev I.V."/>
            <person name="Jeffries T.W."/>
        </authorList>
    </citation>
    <scope>NUCLEOTIDE SEQUENCE [LARGE SCALE GENOMIC DNA]</scope>
    <source>
        <strain evidence="3">DSM 1968</strain>
    </source>
</reference>
<evidence type="ECO:0000313" key="2">
    <source>
        <dbReference type="EMBL" id="ODV63009.1"/>
    </source>
</evidence>
<dbReference type="InterPro" id="IPR056409">
    <property type="entry name" value="Ig_CYK3_C"/>
</dbReference>
<gene>
    <name evidence="2" type="ORF">ASCRUDRAFT_19293</name>
</gene>
<dbReference type="Proteomes" id="UP000095038">
    <property type="component" value="Unassembled WGS sequence"/>
</dbReference>
<feature type="non-terminal residue" evidence="2">
    <location>
        <position position="522"/>
    </location>
</feature>
<protein>
    <recommendedName>
        <fullName evidence="1">CYK3 C-terminal Ig-like domain-containing protein</fullName>
    </recommendedName>
</protein>
<sequence length="522" mass="60795">YIQARVNLNRSSSITAKEKRDRIKRINDLHEFLILEPHKLITKANVNEVVRSGRYSTYSADKELPPLPMSKNDYSSFSSSKFKLIDSYIRNLKSQYLSPKSFITNDIGLRYSTTLDRIRAIYIFCTEKIELVDTPIQQPKMDVRYQPSNLTQVFKNRQANKYELTWLFKFFLDQLGIKNELILGFLKDPFCDNKEMIANHIWNSILIDFKDTNQEEWRFVDCFLSNLANPLRNCLIEKPVNLDVNRSTDTSIYFLMKPLEIIHTHIPLLIEQQHIAPPIDSELAISLPVCLSSFFKNKLKLYKFNVSLTKMLDLEIFEMELEIPKHIEVFASLNTFSLNTDNKNKDGRQYTICQVYWKNNFKFCKIKAVLPLKTSSAILEIRSGFKGEQKTLEDIHPLSLTVPLFHEGKEKQLKFVTRCPTIHCQNHDLYIKEPQIKHLTYNSVYIFKVYQFLANGINSNKEYSKAKLALQTPNGRIIELRNKDPVKPYGSWEASTQISERGTWKGLVVTDGGVAWCVFAEW</sequence>
<evidence type="ECO:0000313" key="3">
    <source>
        <dbReference type="Proteomes" id="UP000095038"/>
    </source>
</evidence>
<dbReference type="InterPro" id="IPR038765">
    <property type="entry name" value="Papain-like_cys_pep_sf"/>
</dbReference>
<dbReference type="STRING" id="1344418.A0A1D2VN40"/>
<evidence type="ECO:0000259" key="1">
    <source>
        <dbReference type="Pfam" id="PF24584"/>
    </source>
</evidence>
<feature type="non-terminal residue" evidence="2">
    <location>
        <position position="1"/>
    </location>
</feature>
<name>A0A1D2VN40_9ASCO</name>
<dbReference type="GO" id="GO:0140278">
    <property type="term" value="P:mitotic division septum assembly"/>
    <property type="evidence" value="ECO:0007669"/>
    <property type="project" value="TreeGrafter"/>
</dbReference>
<feature type="domain" description="CYK3 C-terminal Ig-like" evidence="1">
    <location>
        <begin position="423"/>
        <end position="522"/>
    </location>
</feature>
<dbReference type="Gene3D" id="3.10.620.30">
    <property type="match status" value="1"/>
</dbReference>
<accession>A0A1D2VN40</accession>
<dbReference type="FunCoup" id="A0A1D2VN40">
    <property type="interactions" value="43"/>
</dbReference>
<dbReference type="InterPro" id="IPR052557">
    <property type="entry name" value="CAP/Cytokinesis_protein"/>
</dbReference>
<organism evidence="2 3">
    <name type="scientific">Ascoidea rubescens DSM 1968</name>
    <dbReference type="NCBI Taxonomy" id="1344418"/>
    <lineage>
        <taxon>Eukaryota</taxon>
        <taxon>Fungi</taxon>
        <taxon>Dikarya</taxon>
        <taxon>Ascomycota</taxon>
        <taxon>Saccharomycotina</taxon>
        <taxon>Saccharomycetes</taxon>
        <taxon>Ascoideaceae</taxon>
        <taxon>Ascoidea</taxon>
    </lineage>
</organism>
<dbReference type="InParanoid" id="A0A1D2VN40"/>
<proteinExistence type="predicted"/>
<dbReference type="EMBL" id="KV454476">
    <property type="protein sequence ID" value="ODV63009.1"/>
    <property type="molecule type" value="Genomic_DNA"/>
</dbReference>
<dbReference type="GeneID" id="30963215"/>
<dbReference type="OrthoDB" id="6129702at2759"/>
<dbReference type="PANTHER" id="PTHR46333:SF2">
    <property type="entry name" value="CYTOKINESIS PROTEIN 3"/>
    <property type="match status" value="1"/>
</dbReference>
<keyword evidence="3" id="KW-1185">Reference proteome</keyword>
<dbReference type="GO" id="GO:0110085">
    <property type="term" value="C:mitotic actomyosin contractile ring"/>
    <property type="evidence" value="ECO:0007669"/>
    <property type="project" value="TreeGrafter"/>
</dbReference>
<dbReference type="SUPFAM" id="SSF54001">
    <property type="entry name" value="Cysteine proteinases"/>
    <property type="match status" value="1"/>
</dbReference>
<dbReference type="AlphaFoldDB" id="A0A1D2VN40"/>
<dbReference type="PANTHER" id="PTHR46333">
    <property type="entry name" value="CYTOKINESIS PROTEIN 3"/>
    <property type="match status" value="1"/>
</dbReference>